<evidence type="ECO:0000256" key="1">
    <source>
        <dbReference type="SAM" id="Phobius"/>
    </source>
</evidence>
<dbReference type="EMBL" id="JANAFB010000005">
    <property type="protein sequence ID" value="MCP3425116.1"/>
    <property type="molecule type" value="Genomic_DNA"/>
</dbReference>
<sequence length="53" mass="6230">MRLVTSVIICFVVLVVWLVGMTSILRDSSRRRRRLDRLRRERTHRGPPDRGAA</sequence>
<comment type="caution">
    <text evidence="2">The sequence shown here is derived from an EMBL/GenBank/DDBJ whole genome shotgun (WGS) entry which is preliminary data.</text>
</comment>
<organism evidence="2 3">
    <name type="scientific">Rothia santali</name>
    <dbReference type="NCBI Taxonomy" id="2949643"/>
    <lineage>
        <taxon>Bacteria</taxon>
        <taxon>Bacillati</taxon>
        <taxon>Actinomycetota</taxon>
        <taxon>Actinomycetes</taxon>
        <taxon>Micrococcales</taxon>
        <taxon>Micrococcaceae</taxon>
        <taxon>Rothia</taxon>
    </lineage>
</organism>
<reference evidence="2" key="1">
    <citation type="submission" date="2022-06" db="EMBL/GenBank/DDBJ databases">
        <title>Rothia sp. isolated from sandalwood seedling.</title>
        <authorList>
            <person name="Tuikhar N."/>
            <person name="Kirdat K."/>
            <person name="Thorat V."/>
            <person name="Swetha P."/>
            <person name="Padma S."/>
            <person name="Sundararaj R."/>
            <person name="Yadav A."/>
        </authorList>
    </citation>
    <scope>NUCLEOTIDE SEQUENCE</scope>
    <source>
        <strain evidence="2">AR01</strain>
    </source>
</reference>
<keyword evidence="1" id="KW-1133">Transmembrane helix</keyword>
<dbReference type="Proteomes" id="UP001139502">
    <property type="component" value="Unassembled WGS sequence"/>
</dbReference>
<protein>
    <recommendedName>
        <fullName evidence="4">CcmD family protein</fullName>
    </recommendedName>
</protein>
<dbReference type="RefSeq" id="WP_254165172.1">
    <property type="nucleotide sequence ID" value="NZ_JANAFB010000005.1"/>
</dbReference>
<feature type="transmembrane region" description="Helical" evidence="1">
    <location>
        <begin position="6"/>
        <end position="25"/>
    </location>
</feature>
<keyword evidence="1" id="KW-0472">Membrane</keyword>
<accession>A0A9X2HG67</accession>
<evidence type="ECO:0008006" key="4">
    <source>
        <dbReference type="Google" id="ProtNLM"/>
    </source>
</evidence>
<dbReference type="AlphaFoldDB" id="A0A9X2HG67"/>
<gene>
    <name evidence="2" type="ORF">NBM05_03505</name>
</gene>
<evidence type="ECO:0000313" key="3">
    <source>
        <dbReference type="Proteomes" id="UP001139502"/>
    </source>
</evidence>
<name>A0A9X2HG67_9MICC</name>
<keyword evidence="1" id="KW-0812">Transmembrane</keyword>
<evidence type="ECO:0000313" key="2">
    <source>
        <dbReference type="EMBL" id="MCP3425116.1"/>
    </source>
</evidence>
<keyword evidence="3" id="KW-1185">Reference proteome</keyword>
<proteinExistence type="predicted"/>